<evidence type="ECO:0000313" key="3">
    <source>
        <dbReference type="Proteomes" id="UP001642409"/>
    </source>
</evidence>
<gene>
    <name evidence="2" type="ORF">HINF_LOCUS13113</name>
    <name evidence="1" type="ORF">HINF_LOCUS29623</name>
</gene>
<dbReference type="EMBL" id="CAXDID020000030">
    <property type="protein sequence ID" value="CAL5993535.1"/>
    <property type="molecule type" value="Genomic_DNA"/>
</dbReference>
<evidence type="ECO:0000313" key="1">
    <source>
        <dbReference type="EMBL" id="CAI9941978.1"/>
    </source>
</evidence>
<dbReference type="EMBL" id="CATOUU010000697">
    <property type="protein sequence ID" value="CAI9941978.1"/>
    <property type="molecule type" value="Genomic_DNA"/>
</dbReference>
<dbReference type="AlphaFoldDB" id="A0AA86PNN9"/>
<organism evidence="1">
    <name type="scientific">Hexamita inflata</name>
    <dbReference type="NCBI Taxonomy" id="28002"/>
    <lineage>
        <taxon>Eukaryota</taxon>
        <taxon>Metamonada</taxon>
        <taxon>Diplomonadida</taxon>
        <taxon>Hexamitidae</taxon>
        <taxon>Hexamitinae</taxon>
        <taxon>Hexamita</taxon>
    </lineage>
</organism>
<dbReference type="Proteomes" id="UP001642409">
    <property type="component" value="Unassembled WGS sequence"/>
</dbReference>
<keyword evidence="3" id="KW-1185">Reference proteome</keyword>
<accession>A0AA86PNN9</accession>
<sequence>MYIQAKGQLITHKFELMQQFGWHYRMHKNQEGPAVMQKGQFVALFCTSQIYEFVQFTQLHVGTHFAFILFQNRPPSQMVVIQLRQIPVSHYGYCICWQVAEQIFELFTFQVKQASQQKLVDLALTTDKSCQNHELILGRIKVVIQSQFKRTTTLNKCISLKFRRIKQTSWPTGRTLCQNINQLRTLTKLYDQMGNLIDGELVQDDPDQIVPRWTCRITAQLAERKQPSCTAASATCWQINFRCAANSRHISG</sequence>
<name>A0AA86PNN9_9EUKA</name>
<evidence type="ECO:0000313" key="2">
    <source>
        <dbReference type="EMBL" id="CAL5993535.1"/>
    </source>
</evidence>
<reference evidence="2 3" key="2">
    <citation type="submission" date="2024-07" db="EMBL/GenBank/DDBJ databases">
        <authorList>
            <person name="Akdeniz Z."/>
        </authorList>
    </citation>
    <scope>NUCLEOTIDE SEQUENCE [LARGE SCALE GENOMIC DNA]</scope>
</reference>
<comment type="caution">
    <text evidence="1">The sequence shown here is derived from an EMBL/GenBank/DDBJ whole genome shotgun (WGS) entry which is preliminary data.</text>
</comment>
<reference evidence="1" key="1">
    <citation type="submission" date="2023-06" db="EMBL/GenBank/DDBJ databases">
        <authorList>
            <person name="Kurt Z."/>
        </authorList>
    </citation>
    <scope>NUCLEOTIDE SEQUENCE</scope>
</reference>
<protein>
    <submittedName>
        <fullName evidence="2">Hypothetical_protein</fullName>
    </submittedName>
</protein>
<proteinExistence type="predicted"/>